<name>A0ABR2P6V0_9ROSI</name>
<keyword evidence="3" id="KW-1185">Reference proteome</keyword>
<evidence type="ECO:0000256" key="1">
    <source>
        <dbReference type="SAM" id="MobiDB-lite"/>
    </source>
</evidence>
<proteinExistence type="predicted"/>
<feature type="compositionally biased region" description="Polar residues" evidence="1">
    <location>
        <begin position="81"/>
        <end position="91"/>
    </location>
</feature>
<gene>
    <name evidence="2" type="ORF">V6N11_009751</name>
</gene>
<evidence type="ECO:0000313" key="2">
    <source>
        <dbReference type="EMBL" id="KAK8983972.1"/>
    </source>
</evidence>
<accession>A0ABR2P6V0</accession>
<feature type="region of interest" description="Disordered" evidence="1">
    <location>
        <begin position="1"/>
        <end position="32"/>
    </location>
</feature>
<reference evidence="2 3" key="1">
    <citation type="journal article" date="2024" name="G3 (Bethesda)">
        <title>Genome assembly of Hibiscus sabdariffa L. provides insights into metabolisms of medicinal natural products.</title>
        <authorList>
            <person name="Kim T."/>
        </authorList>
    </citation>
    <scope>NUCLEOTIDE SEQUENCE [LARGE SCALE GENOMIC DNA]</scope>
    <source>
        <strain evidence="2">TK-2024</strain>
        <tissue evidence="2">Old leaves</tissue>
    </source>
</reference>
<evidence type="ECO:0000313" key="3">
    <source>
        <dbReference type="Proteomes" id="UP001396334"/>
    </source>
</evidence>
<protein>
    <submittedName>
        <fullName evidence="2">Uncharacterized protein</fullName>
    </submittedName>
</protein>
<dbReference type="Proteomes" id="UP001396334">
    <property type="component" value="Unassembled WGS sequence"/>
</dbReference>
<feature type="region of interest" description="Disordered" evidence="1">
    <location>
        <begin position="65"/>
        <end position="107"/>
    </location>
</feature>
<dbReference type="EMBL" id="JBBPBN010000079">
    <property type="protein sequence ID" value="KAK8983972.1"/>
    <property type="molecule type" value="Genomic_DNA"/>
</dbReference>
<sequence>MRFGSIFNQKKKKRTSANSVDSSPKVPPKGSLCIQSPMRSSFGNFPNDEQSNLCCASMLDNVNQSFDPSREDPEMVPVDFPTTSEEGNNILYTGGPCFSEDDDKFTE</sequence>
<comment type="caution">
    <text evidence="2">The sequence shown here is derived from an EMBL/GenBank/DDBJ whole genome shotgun (WGS) entry which is preliminary data.</text>
</comment>
<organism evidence="2 3">
    <name type="scientific">Hibiscus sabdariffa</name>
    <name type="common">roselle</name>
    <dbReference type="NCBI Taxonomy" id="183260"/>
    <lineage>
        <taxon>Eukaryota</taxon>
        <taxon>Viridiplantae</taxon>
        <taxon>Streptophyta</taxon>
        <taxon>Embryophyta</taxon>
        <taxon>Tracheophyta</taxon>
        <taxon>Spermatophyta</taxon>
        <taxon>Magnoliopsida</taxon>
        <taxon>eudicotyledons</taxon>
        <taxon>Gunneridae</taxon>
        <taxon>Pentapetalae</taxon>
        <taxon>rosids</taxon>
        <taxon>malvids</taxon>
        <taxon>Malvales</taxon>
        <taxon>Malvaceae</taxon>
        <taxon>Malvoideae</taxon>
        <taxon>Hibiscus</taxon>
    </lineage>
</organism>